<dbReference type="EMBL" id="JARK01001425">
    <property type="protein sequence ID" value="EYC04138.1"/>
    <property type="molecule type" value="Genomic_DNA"/>
</dbReference>
<organism evidence="1 2">
    <name type="scientific">Ancylostoma ceylanicum</name>
    <dbReference type="NCBI Taxonomy" id="53326"/>
    <lineage>
        <taxon>Eukaryota</taxon>
        <taxon>Metazoa</taxon>
        <taxon>Ecdysozoa</taxon>
        <taxon>Nematoda</taxon>
        <taxon>Chromadorea</taxon>
        <taxon>Rhabditida</taxon>
        <taxon>Rhabditina</taxon>
        <taxon>Rhabditomorpha</taxon>
        <taxon>Strongyloidea</taxon>
        <taxon>Ancylostomatidae</taxon>
        <taxon>Ancylostomatinae</taxon>
        <taxon>Ancylostoma</taxon>
    </lineage>
</organism>
<protein>
    <submittedName>
        <fullName evidence="1">Uncharacterized protein</fullName>
    </submittedName>
</protein>
<sequence length="130" mass="14555">MTLTCLAGGDIGRVMSVHRKSPMQCEHGSILDLFPYCCSFTTDLNSIHVKNSPKTIAYTLQTKNSWSWIQRCEKGAPAFQYMATPGEGSNGVIGMRWRQKVGNPLEWGPTVLYKVERRHPTVAQLRGQKA</sequence>
<dbReference type="AlphaFoldDB" id="A0A016TNV5"/>
<comment type="caution">
    <text evidence="1">The sequence shown here is derived from an EMBL/GenBank/DDBJ whole genome shotgun (WGS) entry which is preliminary data.</text>
</comment>
<evidence type="ECO:0000313" key="2">
    <source>
        <dbReference type="Proteomes" id="UP000024635"/>
    </source>
</evidence>
<gene>
    <name evidence="1" type="primary">Acey_s0089.g2238</name>
    <name evidence="1" type="ORF">Y032_0089g2238</name>
</gene>
<accession>A0A016TNV5</accession>
<proteinExistence type="predicted"/>
<name>A0A016TNV5_9BILA</name>
<evidence type="ECO:0000313" key="1">
    <source>
        <dbReference type="EMBL" id="EYC04138.1"/>
    </source>
</evidence>
<reference evidence="2" key="1">
    <citation type="journal article" date="2015" name="Nat. Genet.">
        <title>The genome and transcriptome of the zoonotic hookworm Ancylostoma ceylanicum identify infection-specific gene families.</title>
        <authorList>
            <person name="Schwarz E.M."/>
            <person name="Hu Y."/>
            <person name="Antoshechkin I."/>
            <person name="Miller M.M."/>
            <person name="Sternberg P.W."/>
            <person name="Aroian R.V."/>
        </authorList>
    </citation>
    <scope>NUCLEOTIDE SEQUENCE</scope>
    <source>
        <strain evidence="2">HY135</strain>
    </source>
</reference>
<keyword evidence="2" id="KW-1185">Reference proteome</keyword>
<dbReference type="Proteomes" id="UP000024635">
    <property type="component" value="Unassembled WGS sequence"/>
</dbReference>